<evidence type="ECO:0000256" key="2">
    <source>
        <dbReference type="ARBA" id="ARBA00022844"/>
    </source>
</evidence>
<evidence type="ECO:0000256" key="1">
    <source>
        <dbReference type="ARBA" id="ARBA00004328"/>
    </source>
</evidence>
<feature type="region of interest" description="Disordered" evidence="3">
    <location>
        <begin position="27"/>
        <end position="128"/>
    </location>
</feature>
<dbReference type="InterPro" id="IPR001399">
    <property type="entry name" value="Orbi_VP6"/>
</dbReference>
<feature type="compositionally biased region" description="Basic and acidic residues" evidence="3">
    <location>
        <begin position="27"/>
        <end position="42"/>
    </location>
</feature>
<dbReference type="GO" id="GO:0005198">
    <property type="term" value="F:structural molecule activity"/>
    <property type="evidence" value="ECO:0007669"/>
    <property type="project" value="InterPro"/>
</dbReference>
<organism evidence="4">
    <name type="scientific">Skunk River virus</name>
    <dbReference type="NCBI Taxonomy" id="2488682"/>
    <lineage>
        <taxon>Viruses</taxon>
        <taxon>Riboviria</taxon>
        <taxon>Orthornavirae</taxon>
        <taxon>Duplornaviricota</taxon>
        <taxon>Resentoviricetes</taxon>
        <taxon>Reovirales</taxon>
        <taxon>Sedoreoviridae</taxon>
        <taxon>Orbivirus</taxon>
    </lineage>
</organism>
<evidence type="ECO:0000256" key="3">
    <source>
        <dbReference type="SAM" id="MobiDB-lite"/>
    </source>
</evidence>
<dbReference type="EMBL" id="MK100577">
    <property type="protein sequence ID" value="AZJ37605.1"/>
    <property type="molecule type" value="Genomic_RNA"/>
</dbReference>
<reference evidence="4" key="1">
    <citation type="journal article" date="2019" name="J. Gen. Virol.">
        <title>Skunk River virus, a novel orbivirus isolated from Aedes trivittatus in the United States.</title>
        <authorList>
            <person name="Tangudu C.S."/>
            <person name="Charles J."/>
            <person name="Hurt S.L."/>
            <person name="Dunphy B.M."/>
            <person name="Smith R.C."/>
            <person name="Bartholomay L.C."/>
            <person name="Blitvich B.J."/>
        </authorList>
    </citation>
    <scope>NUCLEOTIDE SEQUENCE</scope>
    <source>
        <strain evidence="4">SkRV-IA07</strain>
    </source>
</reference>
<proteinExistence type="predicted"/>
<accession>A0A3S8RBU7</accession>
<comment type="subcellular location">
    <subcellularLocation>
        <location evidence="1">Virion</location>
    </subcellularLocation>
</comment>
<dbReference type="GO" id="GO:0019028">
    <property type="term" value="C:viral capsid"/>
    <property type="evidence" value="ECO:0007669"/>
    <property type="project" value="InterPro"/>
</dbReference>
<protein>
    <submittedName>
        <fullName evidence="4">VP6</fullName>
    </submittedName>
</protein>
<keyword evidence="2" id="KW-0946">Virion</keyword>
<dbReference type="Pfam" id="PF01516">
    <property type="entry name" value="Orbi_VP6"/>
    <property type="match status" value="2"/>
</dbReference>
<sequence length="291" mass="32357">MPRLILLAPGDIIADAADELKARSIDVKIDENGISKDFKDETNQNQEKASNADKEEGSISKRTNDGLGKRSKAYHEFPKCKRENDEEERREEPSTRPSVQKGKVHSGENGMRNDEVPDSGKASPAANERKACVLTKELSDAIKLRYQRDVQVVVPGADCTILKIGLRLLKTYGFDKDAMARQNDALTMLKREMKKNGASPIRSKNLDVITIESEEGLKDYVGGVEDGARGKALGSSVVLATNKKEFVRRANIMFTAPTGDVGWKEIAREATKILTYEHTYMIQRKVMRGES</sequence>
<name>A0A3S8RBU7_9REOV</name>
<feature type="compositionally biased region" description="Basic and acidic residues" evidence="3">
    <location>
        <begin position="50"/>
        <end position="84"/>
    </location>
</feature>
<evidence type="ECO:0000313" key="4">
    <source>
        <dbReference type="EMBL" id="AZJ37605.1"/>
    </source>
</evidence>